<keyword evidence="9" id="KW-0472">Membrane</keyword>
<evidence type="ECO:0000256" key="7">
    <source>
        <dbReference type="ARBA" id="ARBA00023002"/>
    </source>
</evidence>
<evidence type="ECO:0000256" key="6">
    <source>
        <dbReference type="ARBA" id="ARBA00022989"/>
    </source>
</evidence>
<gene>
    <name evidence="11" type="ORF">Pcinc_037613</name>
</gene>
<keyword evidence="10" id="KW-0275">Fatty acid biosynthesis</keyword>
<dbReference type="PANTHER" id="PTHR11351:SF31">
    <property type="entry name" value="DESATURASE 1, ISOFORM A-RELATED"/>
    <property type="match status" value="1"/>
</dbReference>
<dbReference type="GO" id="GO:0006636">
    <property type="term" value="P:unsaturated fatty acid biosynthetic process"/>
    <property type="evidence" value="ECO:0007669"/>
    <property type="project" value="TreeGrafter"/>
</dbReference>
<evidence type="ECO:0000256" key="1">
    <source>
        <dbReference type="ARBA" id="ARBA00004141"/>
    </source>
</evidence>
<protein>
    <submittedName>
        <fullName evidence="11">Uncharacterized protein</fullName>
    </submittedName>
</protein>
<dbReference type="EMBL" id="JAWQEG010006009">
    <property type="protein sequence ID" value="KAK3856019.1"/>
    <property type="molecule type" value="Genomic_DNA"/>
</dbReference>
<dbReference type="PANTHER" id="PTHR11351">
    <property type="entry name" value="ACYL-COA DESATURASE"/>
    <property type="match status" value="1"/>
</dbReference>
<dbReference type="InterPro" id="IPR015876">
    <property type="entry name" value="Acyl-CoA_DS"/>
</dbReference>
<comment type="subcellular location">
    <subcellularLocation>
        <location evidence="1">Membrane</location>
        <topology evidence="1">Multi-pass membrane protein</topology>
    </subcellularLocation>
</comment>
<keyword evidence="4" id="KW-0812">Transmembrane</keyword>
<evidence type="ECO:0000256" key="5">
    <source>
        <dbReference type="ARBA" id="ARBA00022832"/>
    </source>
</evidence>
<sequence length="84" mass="9707">MVTPGLGITMGAHRLWAHRSFKAKFPLRFVLAVFQTMAFQNHIYEWARDQSRSPQAQRDGRRPTQRTPWLLLLPHGLADVQEAP</sequence>
<dbReference type="Proteomes" id="UP001286313">
    <property type="component" value="Unassembled WGS sequence"/>
</dbReference>
<keyword evidence="8" id="KW-0443">Lipid metabolism</keyword>
<dbReference type="AlphaFoldDB" id="A0AAE1EL64"/>
<dbReference type="GO" id="GO:0005789">
    <property type="term" value="C:endoplasmic reticulum membrane"/>
    <property type="evidence" value="ECO:0007669"/>
    <property type="project" value="TreeGrafter"/>
</dbReference>
<keyword evidence="5" id="KW-0276">Fatty acid metabolism</keyword>
<keyword evidence="3" id="KW-0444">Lipid biosynthesis</keyword>
<dbReference type="GO" id="GO:0005506">
    <property type="term" value="F:iron ion binding"/>
    <property type="evidence" value="ECO:0007669"/>
    <property type="project" value="TreeGrafter"/>
</dbReference>
<evidence type="ECO:0000313" key="11">
    <source>
        <dbReference type="EMBL" id="KAK3856019.1"/>
    </source>
</evidence>
<dbReference type="GO" id="GO:0004768">
    <property type="term" value="F:stearoyl-CoA 9-desaturase activity"/>
    <property type="evidence" value="ECO:0007669"/>
    <property type="project" value="TreeGrafter"/>
</dbReference>
<evidence type="ECO:0000256" key="4">
    <source>
        <dbReference type="ARBA" id="ARBA00022692"/>
    </source>
</evidence>
<evidence type="ECO:0000256" key="10">
    <source>
        <dbReference type="ARBA" id="ARBA00023160"/>
    </source>
</evidence>
<keyword evidence="6" id="KW-1133">Transmembrane helix</keyword>
<accession>A0AAE1EL64</accession>
<proteinExistence type="inferred from homology"/>
<reference evidence="11" key="1">
    <citation type="submission" date="2023-10" db="EMBL/GenBank/DDBJ databases">
        <title>Genome assemblies of two species of porcelain crab, Petrolisthes cinctipes and Petrolisthes manimaculis (Anomura: Porcellanidae).</title>
        <authorList>
            <person name="Angst P."/>
        </authorList>
    </citation>
    <scope>NUCLEOTIDE SEQUENCE</scope>
    <source>
        <strain evidence="11">PB745_01</strain>
        <tissue evidence="11">Gill</tissue>
    </source>
</reference>
<keyword evidence="7" id="KW-0560">Oxidoreductase</keyword>
<comment type="caution">
    <text evidence="11">The sequence shown here is derived from an EMBL/GenBank/DDBJ whole genome shotgun (WGS) entry which is preliminary data.</text>
</comment>
<organism evidence="11 12">
    <name type="scientific">Petrolisthes cinctipes</name>
    <name type="common">Flat porcelain crab</name>
    <dbReference type="NCBI Taxonomy" id="88211"/>
    <lineage>
        <taxon>Eukaryota</taxon>
        <taxon>Metazoa</taxon>
        <taxon>Ecdysozoa</taxon>
        <taxon>Arthropoda</taxon>
        <taxon>Crustacea</taxon>
        <taxon>Multicrustacea</taxon>
        <taxon>Malacostraca</taxon>
        <taxon>Eumalacostraca</taxon>
        <taxon>Eucarida</taxon>
        <taxon>Decapoda</taxon>
        <taxon>Pleocyemata</taxon>
        <taxon>Anomura</taxon>
        <taxon>Galatheoidea</taxon>
        <taxon>Porcellanidae</taxon>
        <taxon>Petrolisthes</taxon>
    </lineage>
</organism>
<comment type="similarity">
    <text evidence="2">Belongs to the fatty acid desaturase type 1 family.</text>
</comment>
<evidence type="ECO:0000313" key="12">
    <source>
        <dbReference type="Proteomes" id="UP001286313"/>
    </source>
</evidence>
<evidence type="ECO:0000256" key="8">
    <source>
        <dbReference type="ARBA" id="ARBA00023098"/>
    </source>
</evidence>
<evidence type="ECO:0000256" key="3">
    <source>
        <dbReference type="ARBA" id="ARBA00022516"/>
    </source>
</evidence>
<evidence type="ECO:0000256" key="9">
    <source>
        <dbReference type="ARBA" id="ARBA00023136"/>
    </source>
</evidence>
<name>A0AAE1EL64_PETCI</name>
<evidence type="ECO:0000256" key="2">
    <source>
        <dbReference type="ARBA" id="ARBA00009295"/>
    </source>
</evidence>
<keyword evidence="12" id="KW-1185">Reference proteome</keyword>